<name>A0ABY6SDR6_PODCO</name>
<dbReference type="PANTHER" id="PTHR33337:SF3">
    <property type="entry name" value="CENP-V_GFA DOMAIN-CONTAINING PROTEIN"/>
    <property type="match status" value="1"/>
</dbReference>
<keyword evidence="2" id="KW-0479">Metal-binding</keyword>
<evidence type="ECO:0000313" key="7">
    <source>
        <dbReference type="EMBL" id="VBB81586.1"/>
    </source>
</evidence>
<dbReference type="InterPro" id="IPR011057">
    <property type="entry name" value="Mss4-like_sf"/>
</dbReference>
<evidence type="ECO:0000256" key="3">
    <source>
        <dbReference type="ARBA" id="ARBA00022833"/>
    </source>
</evidence>
<sequence length="228" mass="24972">MKLSPQLIRTTSTSWGLARPFVLLAPVNQRSITPQTSSFFTLPSSPSHSHRPSSSTTTITHHSTHSIHATMQISCQCTSISFPITGPLLDLYHCHCLECQKQSSSAFGTSAIFPSSSFTIPTEMQSKLSKWTRPTKEGRTMDCYFCRECGCRISHHIREADGTLRGTVSVKGGVIEGLEWKGSKHIYTRSAVVEIPEGVERFEAAPGEMVGLGVESKQGERCTLPGQT</sequence>
<protein>
    <recommendedName>
        <fullName evidence="6">CENP-V/GFA domain-containing protein</fullName>
    </recommendedName>
</protein>
<keyword evidence="3" id="KW-0862">Zinc</keyword>
<organism evidence="7 8">
    <name type="scientific">Podospora comata</name>
    <dbReference type="NCBI Taxonomy" id="48703"/>
    <lineage>
        <taxon>Eukaryota</taxon>
        <taxon>Fungi</taxon>
        <taxon>Dikarya</taxon>
        <taxon>Ascomycota</taxon>
        <taxon>Pezizomycotina</taxon>
        <taxon>Sordariomycetes</taxon>
        <taxon>Sordariomycetidae</taxon>
        <taxon>Sordariales</taxon>
        <taxon>Podosporaceae</taxon>
        <taxon>Podospora</taxon>
    </lineage>
</organism>
<keyword evidence="4" id="KW-0456">Lyase</keyword>
<evidence type="ECO:0000313" key="8">
    <source>
        <dbReference type="Proteomes" id="UP000280685"/>
    </source>
</evidence>
<dbReference type="Proteomes" id="UP000280685">
    <property type="component" value="Chromosome 5"/>
</dbReference>
<feature type="region of interest" description="Disordered" evidence="5">
    <location>
        <begin position="40"/>
        <end position="61"/>
    </location>
</feature>
<reference evidence="7" key="1">
    <citation type="submission" date="2018-02" db="EMBL/GenBank/DDBJ databases">
        <authorList>
            <person name="Silar P."/>
        </authorList>
    </citation>
    <scope>NUCLEOTIDE SEQUENCE [LARGE SCALE GENOMIC DNA]</scope>
    <source>
        <strain evidence="7">T</strain>
    </source>
</reference>
<dbReference type="PROSITE" id="PS51891">
    <property type="entry name" value="CENP_V_GFA"/>
    <property type="match status" value="1"/>
</dbReference>
<dbReference type="Gene3D" id="3.90.1590.10">
    <property type="entry name" value="glutathione-dependent formaldehyde- activating enzyme (gfa)"/>
    <property type="match status" value="1"/>
</dbReference>
<dbReference type="Pfam" id="PF04828">
    <property type="entry name" value="GFA"/>
    <property type="match status" value="1"/>
</dbReference>
<comment type="similarity">
    <text evidence="1">Belongs to the Gfa family.</text>
</comment>
<keyword evidence="8" id="KW-1185">Reference proteome</keyword>
<gene>
    <name evidence="7" type="ORF">PODCO_507180</name>
</gene>
<evidence type="ECO:0000256" key="4">
    <source>
        <dbReference type="ARBA" id="ARBA00023239"/>
    </source>
</evidence>
<feature type="domain" description="CENP-V/GFA" evidence="6">
    <location>
        <begin position="71"/>
        <end position="203"/>
    </location>
</feature>
<dbReference type="InterPro" id="IPR006913">
    <property type="entry name" value="CENP-V/GFA"/>
</dbReference>
<evidence type="ECO:0000256" key="2">
    <source>
        <dbReference type="ARBA" id="ARBA00022723"/>
    </source>
</evidence>
<evidence type="ECO:0000256" key="5">
    <source>
        <dbReference type="SAM" id="MobiDB-lite"/>
    </source>
</evidence>
<proteinExistence type="inferred from homology"/>
<dbReference type="EMBL" id="LR026968">
    <property type="protein sequence ID" value="VBB81586.1"/>
    <property type="molecule type" value="Genomic_DNA"/>
</dbReference>
<dbReference type="SUPFAM" id="SSF51316">
    <property type="entry name" value="Mss4-like"/>
    <property type="match status" value="1"/>
</dbReference>
<accession>A0ABY6SDR6</accession>
<dbReference type="PANTHER" id="PTHR33337">
    <property type="entry name" value="GFA DOMAIN-CONTAINING PROTEIN"/>
    <property type="match status" value="1"/>
</dbReference>
<evidence type="ECO:0000256" key="1">
    <source>
        <dbReference type="ARBA" id="ARBA00005495"/>
    </source>
</evidence>
<evidence type="ECO:0000259" key="6">
    <source>
        <dbReference type="PROSITE" id="PS51891"/>
    </source>
</evidence>